<dbReference type="InterPro" id="IPR014263">
    <property type="entry name" value="Methanolan_biosynth_EpsI"/>
</dbReference>
<name>A0ABR9BRT3_9GAMM</name>
<evidence type="ECO:0000256" key="5">
    <source>
        <dbReference type="ARBA" id="ARBA00022801"/>
    </source>
</evidence>
<keyword evidence="11" id="KW-1185">Reference proteome</keyword>
<dbReference type="GO" id="GO:0016787">
    <property type="term" value="F:hydrolase activity"/>
    <property type="evidence" value="ECO:0007669"/>
    <property type="project" value="UniProtKB-KW"/>
</dbReference>
<feature type="transmembrane region" description="Helical" evidence="8">
    <location>
        <begin position="206"/>
        <end position="232"/>
    </location>
</feature>
<comment type="subcellular location">
    <subcellularLocation>
        <location evidence="1">Cell membrane</location>
        <topology evidence="1">Multi-pass membrane protein</topology>
    </subcellularLocation>
</comment>
<feature type="transmembrane region" description="Helical" evidence="8">
    <location>
        <begin position="7"/>
        <end position="24"/>
    </location>
</feature>
<dbReference type="Pfam" id="PF11984">
    <property type="entry name" value="DUF3485"/>
    <property type="match status" value="1"/>
</dbReference>
<feature type="transmembrane region" description="Helical" evidence="8">
    <location>
        <begin position="120"/>
        <end position="140"/>
    </location>
</feature>
<keyword evidence="3" id="KW-0645">Protease</keyword>
<feature type="transmembrane region" description="Helical" evidence="8">
    <location>
        <begin position="286"/>
        <end position="303"/>
    </location>
</feature>
<feature type="domain" description="Methanolan biosynthesis EpsI" evidence="9">
    <location>
        <begin position="353"/>
        <end position="450"/>
    </location>
</feature>
<dbReference type="RefSeq" id="WP_192016863.1">
    <property type="nucleotide sequence ID" value="NZ_JACYTP010000011.1"/>
</dbReference>
<dbReference type="NCBIfam" id="TIGR03109">
    <property type="entry name" value="exosort_XrtA"/>
    <property type="match status" value="1"/>
</dbReference>
<dbReference type="Pfam" id="PF09721">
    <property type="entry name" value="Exosortase_EpsH"/>
    <property type="match status" value="1"/>
</dbReference>
<feature type="transmembrane region" description="Helical" evidence="8">
    <location>
        <begin position="94"/>
        <end position="113"/>
    </location>
</feature>
<dbReference type="InterPro" id="IPR026392">
    <property type="entry name" value="Exo/Archaeosortase_dom"/>
</dbReference>
<evidence type="ECO:0000256" key="2">
    <source>
        <dbReference type="ARBA" id="ARBA00022475"/>
    </source>
</evidence>
<comment type="caution">
    <text evidence="10">The sequence shown here is derived from an EMBL/GenBank/DDBJ whole genome shotgun (WGS) entry which is preliminary data.</text>
</comment>
<evidence type="ECO:0000256" key="8">
    <source>
        <dbReference type="SAM" id="Phobius"/>
    </source>
</evidence>
<evidence type="ECO:0000256" key="4">
    <source>
        <dbReference type="ARBA" id="ARBA00022692"/>
    </source>
</evidence>
<dbReference type="InterPro" id="IPR019127">
    <property type="entry name" value="Exosortase"/>
</dbReference>
<dbReference type="InterPro" id="IPR013426">
    <property type="entry name" value="EpsH-like"/>
</dbReference>
<keyword evidence="2" id="KW-1003">Cell membrane</keyword>
<feature type="transmembrane region" description="Helical" evidence="8">
    <location>
        <begin position="36"/>
        <end position="52"/>
    </location>
</feature>
<gene>
    <name evidence="10" type="primary">xrtA</name>
    <name evidence="10" type="ORF">IFO68_16105</name>
</gene>
<evidence type="ECO:0000256" key="3">
    <source>
        <dbReference type="ARBA" id="ARBA00022670"/>
    </source>
</evidence>
<keyword evidence="5 10" id="KW-0378">Hydrolase</keyword>
<dbReference type="NCBIfam" id="TIGR02602">
    <property type="entry name" value="8TM_EpsH"/>
    <property type="match status" value="1"/>
</dbReference>
<dbReference type="EC" id="3.4.22.-" evidence="10"/>
<keyword evidence="4 8" id="KW-0812">Transmembrane</keyword>
<evidence type="ECO:0000256" key="1">
    <source>
        <dbReference type="ARBA" id="ARBA00004651"/>
    </source>
</evidence>
<evidence type="ECO:0000313" key="10">
    <source>
        <dbReference type="EMBL" id="MBD8514206.1"/>
    </source>
</evidence>
<protein>
    <submittedName>
        <fullName evidence="10">Exosortase A</fullName>
        <ecNumber evidence="10">3.4.22.-</ecNumber>
    </submittedName>
</protein>
<sequence>MSDRIGFRLALPVIGWLWLFWPSLSNMVNVWANSKTYEHCFLVVPICLWLVWRERKVIKPLRPSVSWLAVALLAVSCFLWLLGRAASIGLFEHIAAIVSLQLLLWAVLGTAIIRRFWFPLLYLLFAIPFGESLIPKLQIITADLSVWLLNISNIPVYRDGLYLTIPNGRFYVAEACSGIRFLMSSVALGTLFAYLQFTKVYKRTLFVAFSFIFPIIANGIRAYGIVMIGYFSNMEYAAGADHLVYGWLFFSVVILVIFFTASLFSDQQAPYVKLPQQPSALSARQTWGALGLVALIFIATALWKQQLDQGQPLLSSQQTDAMNPQPVMLTEWGISFPHAERSQRQSAADGKAELYTARYNIWQRDGELISSTNQLFNKDIWSVDNSQSVTLPAGIHAKSMTVSNAKGNSMRVIYWYCVNAFCSSNPLAIKLMKASYRLAGQQGVSDVFAIASTELSDNQIKDIIDVGTNKHSVILKNSHQR</sequence>
<dbReference type="NCBIfam" id="TIGR04178">
    <property type="entry name" value="exo_archaeo"/>
    <property type="match status" value="1"/>
</dbReference>
<dbReference type="InterPro" id="IPR017540">
    <property type="entry name" value="Exosortase-1"/>
</dbReference>
<reference evidence="10 11" key="1">
    <citation type="submission" date="2020-09" db="EMBL/GenBank/DDBJ databases">
        <title>Photobacterium sp. CAU 1568 isolated from sand of Sido Beach.</title>
        <authorList>
            <person name="Kim W."/>
        </authorList>
    </citation>
    <scope>NUCLEOTIDE SEQUENCE [LARGE SCALE GENOMIC DNA]</scope>
    <source>
        <strain evidence="10 11">CAU 1568</strain>
    </source>
</reference>
<keyword evidence="6 8" id="KW-1133">Transmembrane helix</keyword>
<organism evidence="10 11">
    <name type="scientific">Photobacterium arenosum</name>
    <dbReference type="NCBI Taxonomy" id="2774143"/>
    <lineage>
        <taxon>Bacteria</taxon>
        <taxon>Pseudomonadati</taxon>
        <taxon>Pseudomonadota</taxon>
        <taxon>Gammaproteobacteria</taxon>
        <taxon>Vibrionales</taxon>
        <taxon>Vibrionaceae</taxon>
        <taxon>Photobacterium</taxon>
    </lineage>
</organism>
<proteinExistence type="predicted"/>
<feature type="transmembrane region" description="Helical" evidence="8">
    <location>
        <begin position="64"/>
        <end position="82"/>
    </location>
</feature>
<evidence type="ECO:0000256" key="6">
    <source>
        <dbReference type="ARBA" id="ARBA00022989"/>
    </source>
</evidence>
<dbReference type="Proteomes" id="UP000649768">
    <property type="component" value="Unassembled WGS sequence"/>
</dbReference>
<evidence type="ECO:0000256" key="7">
    <source>
        <dbReference type="ARBA" id="ARBA00023136"/>
    </source>
</evidence>
<keyword evidence="7 8" id="KW-0472">Membrane</keyword>
<feature type="transmembrane region" description="Helical" evidence="8">
    <location>
        <begin position="170"/>
        <end position="194"/>
    </location>
</feature>
<feature type="transmembrane region" description="Helical" evidence="8">
    <location>
        <begin position="244"/>
        <end position="265"/>
    </location>
</feature>
<evidence type="ECO:0000259" key="9">
    <source>
        <dbReference type="Pfam" id="PF11984"/>
    </source>
</evidence>
<accession>A0ABR9BRT3</accession>
<evidence type="ECO:0000313" key="11">
    <source>
        <dbReference type="Proteomes" id="UP000649768"/>
    </source>
</evidence>
<dbReference type="EMBL" id="JACYTP010000011">
    <property type="protein sequence ID" value="MBD8514206.1"/>
    <property type="molecule type" value="Genomic_DNA"/>
</dbReference>